<sequence>MYGGYRTVKNDSYWDAYKNKEKSAVSGFVYVVNVLDLLKNRFGQEQASDDFIKMHLRLFLVVCQTLSAAMRFEPANAKYFQNEGQDGQNRGSNPMRAVPPYAGLAILLRS</sequence>
<name>A0A182MPI9_9DIPT</name>
<keyword evidence="2" id="KW-1185">Reference proteome</keyword>
<dbReference type="EnsemblMetazoa" id="ACUA023211-RA">
    <property type="protein sequence ID" value="ACUA023211-PA"/>
    <property type="gene ID" value="ACUA023211"/>
</dbReference>
<reference evidence="1" key="2">
    <citation type="submission" date="2020-05" db="UniProtKB">
        <authorList>
            <consortium name="EnsemblMetazoa"/>
        </authorList>
    </citation>
    <scope>IDENTIFICATION</scope>
    <source>
        <strain evidence="1">A-37</strain>
    </source>
</reference>
<dbReference type="EMBL" id="AXCM01010049">
    <property type="status" value="NOT_ANNOTATED_CDS"/>
    <property type="molecule type" value="Genomic_DNA"/>
</dbReference>
<evidence type="ECO:0000313" key="2">
    <source>
        <dbReference type="Proteomes" id="UP000075883"/>
    </source>
</evidence>
<evidence type="ECO:0000313" key="1">
    <source>
        <dbReference type="EnsemblMetazoa" id="ACUA023211-PA"/>
    </source>
</evidence>
<dbReference type="VEuPathDB" id="VectorBase:ACUA023211"/>
<dbReference type="STRING" id="139723.A0A182MPI9"/>
<proteinExistence type="predicted"/>
<dbReference type="Proteomes" id="UP000075883">
    <property type="component" value="Unassembled WGS sequence"/>
</dbReference>
<dbReference type="EMBL" id="AXCM01010050">
    <property type="status" value="NOT_ANNOTATED_CDS"/>
    <property type="molecule type" value="Genomic_DNA"/>
</dbReference>
<dbReference type="EMBL" id="AXCM01010048">
    <property type="status" value="NOT_ANNOTATED_CDS"/>
    <property type="molecule type" value="Genomic_DNA"/>
</dbReference>
<dbReference type="AlphaFoldDB" id="A0A182MPI9"/>
<reference evidence="2" key="1">
    <citation type="submission" date="2013-09" db="EMBL/GenBank/DDBJ databases">
        <title>The Genome Sequence of Anopheles culicifacies species A.</title>
        <authorList>
            <consortium name="The Broad Institute Genomics Platform"/>
            <person name="Neafsey D.E."/>
            <person name="Besansky N."/>
            <person name="Howell P."/>
            <person name="Walton C."/>
            <person name="Young S.K."/>
            <person name="Zeng Q."/>
            <person name="Gargeya S."/>
            <person name="Fitzgerald M."/>
            <person name="Haas B."/>
            <person name="Abouelleil A."/>
            <person name="Allen A.W."/>
            <person name="Alvarado L."/>
            <person name="Arachchi H.M."/>
            <person name="Berlin A.M."/>
            <person name="Chapman S.B."/>
            <person name="Gainer-Dewar J."/>
            <person name="Goldberg J."/>
            <person name="Griggs A."/>
            <person name="Gujja S."/>
            <person name="Hansen M."/>
            <person name="Howarth C."/>
            <person name="Imamovic A."/>
            <person name="Ireland A."/>
            <person name="Larimer J."/>
            <person name="McCowan C."/>
            <person name="Murphy C."/>
            <person name="Pearson M."/>
            <person name="Poon T.W."/>
            <person name="Priest M."/>
            <person name="Roberts A."/>
            <person name="Saif S."/>
            <person name="Shea T."/>
            <person name="Sisk P."/>
            <person name="Sykes S."/>
            <person name="Wortman J."/>
            <person name="Nusbaum C."/>
            <person name="Birren B."/>
        </authorList>
    </citation>
    <scope>NUCLEOTIDE SEQUENCE [LARGE SCALE GENOMIC DNA]</scope>
    <source>
        <strain evidence="2">A-37</strain>
    </source>
</reference>
<organism evidence="1 2">
    <name type="scientific">Anopheles culicifacies</name>
    <dbReference type="NCBI Taxonomy" id="139723"/>
    <lineage>
        <taxon>Eukaryota</taxon>
        <taxon>Metazoa</taxon>
        <taxon>Ecdysozoa</taxon>
        <taxon>Arthropoda</taxon>
        <taxon>Hexapoda</taxon>
        <taxon>Insecta</taxon>
        <taxon>Pterygota</taxon>
        <taxon>Neoptera</taxon>
        <taxon>Endopterygota</taxon>
        <taxon>Diptera</taxon>
        <taxon>Nematocera</taxon>
        <taxon>Culicoidea</taxon>
        <taxon>Culicidae</taxon>
        <taxon>Anophelinae</taxon>
        <taxon>Anopheles</taxon>
        <taxon>culicifacies species complex</taxon>
    </lineage>
</organism>
<protein>
    <submittedName>
        <fullName evidence="1">Uncharacterized protein</fullName>
    </submittedName>
</protein>
<accession>A0A182MPI9</accession>